<sequence>MKKPAGRTTDEVDNRSTVSGPAGQVVMKVADTELNGRGPTVRADKIGRWLLVFATLSTVGAFFYGIALMMDAPDSRIWVEGWRTSAYLVFAGLFAILAAAPRAHRGLWELIIGQKTALVVIAAVVGDVNEARQSGLIDLGLVVVVAAAYVLCRGWYGWRTSAAEPTGGQPSAGPAA</sequence>
<feature type="transmembrane region" description="Helical" evidence="1">
    <location>
        <begin position="82"/>
        <end position="100"/>
    </location>
</feature>
<keyword evidence="1" id="KW-0812">Transmembrane</keyword>
<evidence type="ECO:0000256" key="1">
    <source>
        <dbReference type="SAM" id="Phobius"/>
    </source>
</evidence>
<accession>A0AAU3H7K9</accession>
<evidence type="ECO:0008006" key="3">
    <source>
        <dbReference type="Google" id="ProtNLM"/>
    </source>
</evidence>
<keyword evidence="2" id="KW-0614">Plasmid</keyword>
<geneLocation type="plasmid" evidence="2">
    <name>unnamed1</name>
</geneLocation>
<feature type="transmembrane region" description="Helical" evidence="1">
    <location>
        <begin position="49"/>
        <end position="70"/>
    </location>
</feature>
<gene>
    <name evidence="2" type="ORF">OG626_36875</name>
</gene>
<dbReference type="EMBL" id="CP109536">
    <property type="protein sequence ID" value="WTZ00432.1"/>
    <property type="molecule type" value="Genomic_DNA"/>
</dbReference>
<feature type="transmembrane region" description="Helical" evidence="1">
    <location>
        <begin position="131"/>
        <end position="152"/>
    </location>
</feature>
<name>A0AAU3H7K9_9ACTN</name>
<keyword evidence="1" id="KW-0472">Membrane</keyword>
<protein>
    <recommendedName>
        <fullName evidence="3">Integral membrane protein</fullName>
    </recommendedName>
</protein>
<keyword evidence="1" id="KW-1133">Transmembrane helix</keyword>
<proteinExistence type="predicted"/>
<dbReference type="AlphaFoldDB" id="A0AAU3H7K9"/>
<organism evidence="2">
    <name type="scientific">Streptomyces sp. NBC_01401</name>
    <dbReference type="NCBI Taxonomy" id="2903854"/>
    <lineage>
        <taxon>Bacteria</taxon>
        <taxon>Bacillati</taxon>
        <taxon>Actinomycetota</taxon>
        <taxon>Actinomycetes</taxon>
        <taxon>Kitasatosporales</taxon>
        <taxon>Streptomycetaceae</taxon>
        <taxon>Streptomyces</taxon>
    </lineage>
</organism>
<evidence type="ECO:0000313" key="2">
    <source>
        <dbReference type="EMBL" id="WTZ00432.1"/>
    </source>
</evidence>
<dbReference type="RefSeq" id="WP_331762929.1">
    <property type="nucleotide sequence ID" value="NZ_CP109536.1"/>
</dbReference>
<reference evidence="2" key="1">
    <citation type="submission" date="2022-10" db="EMBL/GenBank/DDBJ databases">
        <title>The complete genomes of actinobacterial strains from the NBC collection.</title>
        <authorList>
            <person name="Joergensen T.S."/>
            <person name="Alvarez Arevalo M."/>
            <person name="Sterndorff E.B."/>
            <person name="Faurdal D."/>
            <person name="Vuksanovic O."/>
            <person name="Mourched A.-S."/>
            <person name="Charusanti P."/>
            <person name="Shaw S."/>
            <person name="Blin K."/>
            <person name="Weber T."/>
        </authorList>
    </citation>
    <scope>NUCLEOTIDE SEQUENCE</scope>
    <source>
        <strain evidence="2">NBC_01401</strain>
        <plasmid evidence="2">unnamed1</plasmid>
    </source>
</reference>
<feature type="transmembrane region" description="Helical" evidence="1">
    <location>
        <begin position="107"/>
        <end position="125"/>
    </location>
</feature>